<gene>
    <name evidence="1" type="ORF">SKTS_06920</name>
</gene>
<sequence>MKHEAGRVVLIPFPFSDPKSQKKRPVLMLTAPDGFGDFIALAITSKGYHANAVTLVQDDMEEGVLPKPSWIRTDKVFTLSHDFIVSMVGRVSGKVVEQAVMGLCNKVSA</sequence>
<evidence type="ECO:0000313" key="1">
    <source>
        <dbReference type="EMBL" id="BCB25806.1"/>
    </source>
</evidence>
<accession>A0A6F8V9Y0</accession>
<organism evidence="1 2">
    <name type="scientific">Sulfurimicrobium lacus</name>
    <dbReference type="NCBI Taxonomy" id="2715678"/>
    <lineage>
        <taxon>Bacteria</taxon>
        <taxon>Pseudomonadati</taxon>
        <taxon>Pseudomonadota</taxon>
        <taxon>Betaproteobacteria</taxon>
        <taxon>Nitrosomonadales</taxon>
        <taxon>Sulfuricellaceae</taxon>
        <taxon>Sulfurimicrobium</taxon>
    </lineage>
</organism>
<dbReference type="Proteomes" id="UP000502260">
    <property type="component" value="Chromosome"/>
</dbReference>
<proteinExistence type="predicted"/>
<dbReference type="SUPFAM" id="SSF50118">
    <property type="entry name" value="Cell growth inhibitor/plasmid maintenance toxic component"/>
    <property type="match status" value="1"/>
</dbReference>
<dbReference type="EMBL" id="AP022853">
    <property type="protein sequence ID" value="BCB25806.1"/>
    <property type="molecule type" value="Genomic_DNA"/>
</dbReference>
<dbReference type="InterPro" id="IPR003477">
    <property type="entry name" value="PemK-like"/>
</dbReference>
<dbReference type="KEGG" id="slac:SKTS_06920"/>
<dbReference type="InterPro" id="IPR011067">
    <property type="entry name" value="Plasmid_toxin/cell-grow_inhib"/>
</dbReference>
<dbReference type="Pfam" id="PF02452">
    <property type="entry name" value="PemK_toxin"/>
    <property type="match status" value="1"/>
</dbReference>
<dbReference type="Gene3D" id="2.30.30.110">
    <property type="match status" value="1"/>
</dbReference>
<reference evidence="2" key="1">
    <citation type="submission" date="2020-03" db="EMBL/GenBank/DDBJ databases">
        <title>Complete genome sequence of sulfur-oxidizing bacterium skT11.</title>
        <authorList>
            <person name="Kanda M."/>
            <person name="Kojima H."/>
            <person name="Fukui M."/>
        </authorList>
    </citation>
    <scope>NUCLEOTIDE SEQUENCE [LARGE SCALE GENOMIC DNA]</scope>
    <source>
        <strain evidence="2">skT11</strain>
    </source>
</reference>
<name>A0A6F8V9Y0_9PROT</name>
<evidence type="ECO:0008006" key="3">
    <source>
        <dbReference type="Google" id="ProtNLM"/>
    </source>
</evidence>
<dbReference type="AlphaFoldDB" id="A0A6F8V9Y0"/>
<evidence type="ECO:0000313" key="2">
    <source>
        <dbReference type="Proteomes" id="UP000502260"/>
    </source>
</evidence>
<dbReference type="GO" id="GO:0003677">
    <property type="term" value="F:DNA binding"/>
    <property type="evidence" value="ECO:0007669"/>
    <property type="project" value="InterPro"/>
</dbReference>
<keyword evidence="2" id="KW-1185">Reference proteome</keyword>
<protein>
    <recommendedName>
        <fullName evidence="3">mRNA interferase PemK</fullName>
    </recommendedName>
</protein>
<dbReference type="RefSeq" id="WP_173060423.1">
    <property type="nucleotide sequence ID" value="NZ_AP022853.1"/>
</dbReference>